<dbReference type="PROSITE" id="PS51186">
    <property type="entry name" value="GNAT"/>
    <property type="match status" value="1"/>
</dbReference>
<gene>
    <name evidence="4" type="ORF">GlitD10_0203</name>
</gene>
<evidence type="ECO:0000259" key="3">
    <source>
        <dbReference type="PROSITE" id="PS51186"/>
    </source>
</evidence>
<dbReference type="KEGG" id="glt:GlitD10_0203"/>
<dbReference type="SUPFAM" id="SSF55729">
    <property type="entry name" value="Acyl-CoA N-acyltransferases (Nat)"/>
    <property type="match status" value="1"/>
</dbReference>
<organism evidence="4 5">
    <name type="scientific">Gloeomargarita lithophora Alchichica-D10</name>
    <dbReference type="NCBI Taxonomy" id="1188229"/>
    <lineage>
        <taxon>Bacteria</taxon>
        <taxon>Bacillati</taxon>
        <taxon>Cyanobacteriota</taxon>
        <taxon>Cyanophyceae</taxon>
        <taxon>Gloeomargaritales</taxon>
        <taxon>Gloeomargaritaceae</taxon>
        <taxon>Gloeomargarita</taxon>
    </lineage>
</organism>
<dbReference type="Proteomes" id="UP000180235">
    <property type="component" value="Chromosome"/>
</dbReference>
<dbReference type="RefSeq" id="WP_071453233.1">
    <property type="nucleotide sequence ID" value="NZ_CP017675.1"/>
</dbReference>
<dbReference type="PANTHER" id="PTHR43626">
    <property type="entry name" value="ACYL-COA N-ACYLTRANSFERASE"/>
    <property type="match status" value="1"/>
</dbReference>
<accession>A0A1J0A989</accession>
<dbReference type="GO" id="GO:0005737">
    <property type="term" value="C:cytoplasm"/>
    <property type="evidence" value="ECO:0007669"/>
    <property type="project" value="TreeGrafter"/>
</dbReference>
<keyword evidence="5" id="KW-1185">Reference proteome</keyword>
<feature type="domain" description="N-acetyltransferase" evidence="3">
    <location>
        <begin position="3"/>
        <end position="147"/>
    </location>
</feature>
<keyword evidence="2" id="KW-0012">Acyltransferase</keyword>
<dbReference type="EMBL" id="CP017675">
    <property type="protein sequence ID" value="APB32504.1"/>
    <property type="molecule type" value="Genomic_DNA"/>
</dbReference>
<reference evidence="4 5" key="1">
    <citation type="submission" date="2016-10" db="EMBL/GenBank/DDBJ databases">
        <title>Description of Gloeomargarita lithophora gen. nov., sp. nov., a thylakoid-bearing basal-branching cyanobacterium with intracellular carbonates, and proposal for Gloeomargaritales ord. nov.</title>
        <authorList>
            <person name="Moreira D."/>
            <person name="Tavera R."/>
            <person name="Benzerara K."/>
            <person name="Skouri-Panet F."/>
            <person name="Couradeau E."/>
            <person name="Gerard E."/>
            <person name="Loussert C."/>
            <person name="Novelo E."/>
            <person name="Zivanovic Y."/>
            <person name="Lopez-Garcia P."/>
        </authorList>
    </citation>
    <scope>NUCLEOTIDE SEQUENCE [LARGE SCALE GENOMIC DNA]</scope>
    <source>
        <strain evidence="4 5">D10</strain>
    </source>
</reference>
<evidence type="ECO:0000256" key="1">
    <source>
        <dbReference type="ARBA" id="ARBA00022679"/>
    </source>
</evidence>
<dbReference type="Pfam" id="PF00583">
    <property type="entry name" value="Acetyltransf_1"/>
    <property type="match status" value="1"/>
</dbReference>
<dbReference type="CDD" id="cd04301">
    <property type="entry name" value="NAT_SF"/>
    <property type="match status" value="1"/>
</dbReference>
<evidence type="ECO:0000313" key="5">
    <source>
        <dbReference type="Proteomes" id="UP000180235"/>
    </source>
</evidence>
<proteinExistence type="predicted"/>
<dbReference type="GO" id="GO:0008080">
    <property type="term" value="F:N-acetyltransferase activity"/>
    <property type="evidence" value="ECO:0007669"/>
    <property type="project" value="InterPro"/>
</dbReference>
<protein>
    <submittedName>
        <fullName evidence="4">Putative acetyltransferase</fullName>
    </submittedName>
</protein>
<dbReference type="InterPro" id="IPR016181">
    <property type="entry name" value="Acyl_CoA_acyltransferase"/>
</dbReference>
<evidence type="ECO:0000313" key="4">
    <source>
        <dbReference type="EMBL" id="APB32504.1"/>
    </source>
</evidence>
<dbReference type="InterPro" id="IPR045039">
    <property type="entry name" value="NSI-like"/>
</dbReference>
<evidence type="ECO:0000256" key="2">
    <source>
        <dbReference type="ARBA" id="ARBA00023315"/>
    </source>
</evidence>
<dbReference type="PANTHER" id="PTHR43626:SF4">
    <property type="entry name" value="GCN5-RELATED N-ACETYLTRANSFERASE 2, CHLOROPLASTIC"/>
    <property type="match status" value="1"/>
</dbReference>
<dbReference type="AlphaFoldDB" id="A0A1J0A989"/>
<dbReference type="Gene3D" id="3.40.630.30">
    <property type="match status" value="1"/>
</dbReference>
<sequence length="156" mass="17594">MTITFTTDRQKVDVFQLKQLLAIGAFWASQRTLSDLETAIQHSEPVVTAWAGEQLVGFARATSDWVYRAVLWDVVIHPEYRGQGLGRTLVTTILAHPSVQNVERVYLMTSSQQGFYERLGFTENLTTTMVLFNRQPALALPELERLIETSSPLPTP</sequence>
<keyword evidence="1 4" id="KW-0808">Transferase</keyword>
<dbReference type="InterPro" id="IPR000182">
    <property type="entry name" value="GNAT_dom"/>
</dbReference>
<dbReference type="OrthoDB" id="9775804at2"/>
<name>A0A1J0A989_9CYAN</name>
<dbReference type="STRING" id="1188229.GlitD10_0203"/>